<evidence type="ECO:0000256" key="1">
    <source>
        <dbReference type="SAM" id="MobiDB-lite"/>
    </source>
</evidence>
<protein>
    <submittedName>
        <fullName evidence="2">Uncharacterized protein</fullName>
    </submittedName>
</protein>
<dbReference type="EMBL" id="BSFF01000001">
    <property type="protein sequence ID" value="GLK54889.1"/>
    <property type="molecule type" value="Genomic_DNA"/>
</dbReference>
<comment type="caution">
    <text evidence="2">The sequence shown here is derived from an EMBL/GenBank/DDBJ whole genome shotgun (WGS) entry which is preliminary data.</text>
</comment>
<evidence type="ECO:0000313" key="3">
    <source>
        <dbReference type="Proteomes" id="UP001143400"/>
    </source>
</evidence>
<sequence length="102" mass="10811">MTRDIPPHAKPGEGALGAAEVGMGVLGVERKGVASGPFGEPRQARTPPRPGYARPPSPLSREGYPRFVLSTAGLWAPGQARGDHGAWDVPRPQRGARLARIR</sequence>
<evidence type="ECO:0000313" key="2">
    <source>
        <dbReference type="EMBL" id="GLK54889.1"/>
    </source>
</evidence>
<reference evidence="2" key="2">
    <citation type="submission" date="2023-01" db="EMBL/GenBank/DDBJ databases">
        <authorList>
            <person name="Sun Q."/>
            <person name="Evtushenko L."/>
        </authorList>
    </citation>
    <scope>NUCLEOTIDE SEQUENCE</scope>
    <source>
        <strain evidence="2">VKM B-1606</strain>
    </source>
</reference>
<reference evidence="2" key="1">
    <citation type="journal article" date="2014" name="Int. J. Syst. Evol. Microbiol.">
        <title>Complete genome sequence of Corynebacterium casei LMG S-19264T (=DSM 44701T), isolated from a smear-ripened cheese.</title>
        <authorList>
            <consortium name="US DOE Joint Genome Institute (JGI-PGF)"/>
            <person name="Walter F."/>
            <person name="Albersmeier A."/>
            <person name="Kalinowski J."/>
            <person name="Ruckert C."/>
        </authorList>
    </citation>
    <scope>NUCLEOTIDE SEQUENCE</scope>
    <source>
        <strain evidence="2">VKM B-1606</strain>
    </source>
</reference>
<feature type="region of interest" description="Disordered" evidence="1">
    <location>
        <begin position="31"/>
        <end position="64"/>
    </location>
</feature>
<accession>A0A9W6ISR0</accession>
<feature type="region of interest" description="Disordered" evidence="1">
    <location>
        <begin position="79"/>
        <end position="102"/>
    </location>
</feature>
<dbReference type="AlphaFoldDB" id="A0A9W6ISR0"/>
<feature type="compositionally biased region" description="Pro residues" evidence="1">
    <location>
        <begin position="47"/>
        <end position="58"/>
    </location>
</feature>
<proteinExistence type="predicted"/>
<name>A0A9W6ISR0_9HYPH</name>
<dbReference type="Proteomes" id="UP001143400">
    <property type="component" value="Unassembled WGS sequence"/>
</dbReference>
<gene>
    <name evidence="2" type="ORF">GCM10008170_09080</name>
</gene>
<organism evidence="2 3">
    <name type="scientific">Methylopila capsulata</name>
    <dbReference type="NCBI Taxonomy" id="61654"/>
    <lineage>
        <taxon>Bacteria</taxon>
        <taxon>Pseudomonadati</taxon>
        <taxon>Pseudomonadota</taxon>
        <taxon>Alphaproteobacteria</taxon>
        <taxon>Hyphomicrobiales</taxon>
        <taxon>Methylopilaceae</taxon>
        <taxon>Methylopila</taxon>
    </lineage>
</organism>